<dbReference type="PROSITE" id="PS00198">
    <property type="entry name" value="4FE4S_FER_1"/>
    <property type="match status" value="1"/>
</dbReference>
<gene>
    <name evidence="5" type="primary">gpr_1</name>
    <name evidence="5" type="ORF">Psch_01335</name>
</gene>
<dbReference type="PANTHER" id="PTHR43312:SF1">
    <property type="entry name" value="NADP-DEPENDENT OXIDOREDUCTASE DOMAIN-CONTAINING PROTEIN"/>
    <property type="match status" value="1"/>
</dbReference>
<evidence type="ECO:0000256" key="2">
    <source>
        <dbReference type="ARBA" id="ARBA00023004"/>
    </source>
</evidence>
<reference evidence="5 6" key="1">
    <citation type="journal article" date="2018" name="Environ. Microbiol.">
        <title>Novel energy conservation strategies and behaviour of Pelotomaculum schinkii driving syntrophic propionate catabolism.</title>
        <authorList>
            <person name="Hidalgo-Ahumada C.A.P."/>
            <person name="Nobu M.K."/>
            <person name="Narihiro T."/>
            <person name="Tamaki H."/>
            <person name="Liu W.T."/>
            <person name="Kamagata Y."/>
            <person name="Stams A.J.M."/>
            <person name="Imachi H."/>
            <person name="Sousa D.Z."/>
        </authorList>
    </citation>
    <scope>NUCLEOTIDE SEQUENCE [LARGE SCALE GENOMIC DNA]</scope>
    <source>
        <strain evidence="5 6">HH</strain>
    </source>
</reference>
<dbReference type="EMBL" id="QFGA01000001">
    <property type="protein sequence ID" value="TEB07780.1"/>
    <property type="molecule type" value="Genomic_DNA"/>
</dbReference>
<dbReference type="GO" id="GO:0016491">
    <property type="term" value="F:oxidoreductase activity"/>
    <property type="evidence" value="ECO:0007669"/>
    <property type="project" value="UniProtKB-KW"/>
</dbReference>
<dbReference type="PANTHER" id="PTHR43312">
    <property type="entry name" value="D-THREO-ALDOSE 1-DEHYDROGENASE"/>
    <property type="match status" value="1"/>
</dbReference>
<dbReference type="InterPro" id="IPR017900">
    <property type="entry name" value="4Fe4S_Fe_S_CS"/>
</dbReference>
<evidence type="ECO:0000313" key="5">
    <source>
        <dbReference type="EMBL" id="TEB07780.1"/>
    </source>
</evidence>
<dbReference type="InterPro" id="IPR023210">
    <property type="entry name" value="NADP_OxRdtase_dom"/>
</dbReference>
<proteinExistence type="predicted"/>
<keyword evidence="6" id="KW-1185">Reference proteome</keyword>
<evidence type="ECO:0000313" key="6">
    <source>
        <dbReference type="Proteomes" id="UP000298324"/>
    </source>
</evidence>
<dbReference type="PROSITE" id="PS51379">
    <property type="entry name" value="4FE4S_FER_2"/>
    <property type="match status" value="1"/>
</dbReference>
<dbReference type="InterPro" id="IPR053135">
    <property type="entry name" value="AKR2_Oxidoreductase"/>
</dbReference>
<accession>A0A4Y7RGA3</accession>
<keyword evidence="1" id="KW-0479">Metal-binding</keyword>
<dbReference type="AlphaFoldDB" id="A0A4Y7RGA3"/>
<dbReference type="SUPFAM" id="SSF51430">
    <property type="entry name" value="NAD(P)-linked oxidoreductase"/>
    <property type="match status" value="1"/>
</dbReference>
<dbReference type="InterPro" id="IPR017896">
    <property type="entry name" value="4Fe4S_Fe-S-bd"/>
</dbReference>
<dbReference type="Pfam" id="PF13534">
    <property type="entry name" value="Fer4_17"/>
    <property type="match status" value="1"/>
</dbReference>
<keyword evidence="5" id="KW-0560">Oxidoreductase</keyword>
<organism evidence="5 6">
    <name type="scientific">Pelotomaculum schinkii</name>
    <dbReference type="NCBI Taxonomy" id="78350"/>
    <lineage>
        <taxon>Bacteria</taxon>
        <taxon>Bacillati</taxon>
        <taxon>Bacillota</taxon>
        <taxon>Clostridia</taxon>
        <taxon>Eubacteriales</taxon>
        <taxon>Desulfotomaculaceae</taxon>
        <taxon>Pelotomaculum</taxon>
    </lineage>
</organism>
<dbReference type="GO" id="GO:0046872">
    <property type="term" value="F:metal ion binding"/>
    <property type="evidence" value="ECO:0007669"/>
    <property type="project" value="UniProtKB-KW"/>
</dbReference>
<evidence type="ECO:0000256" key="3">
    <source>
        <dbReference type="ARBA" id="ARBA00023014"/>
    </source>
</evidence>
<evidence type="ECO:0000256" key="1">
    <source>
        <dbReference type="ARBA" id="ARBA00022723"/>
    </source>
</evidence>
<feature type="domain" description="4Fe-4S ferredoxin-type" evidence="4">
    <location>
        <begin position="298"/>
        <end position="327"/>
    </location>
</feature>
<dbReference type="CDD" id="cd19100">
    <property type="entry name" value="AKR_unchar"/>
    <property type="match status" value="1"/>
</dbReference>
<evidence type="ECO:0000259" key="4">
    <source>
        <dbReference type="PROSITE" id="PS51379"/>
    </source>
</evidence>
<dbReference type="Pfam" id="PF00248">
    <property type="entry name" value="Aldo_ket_red"/>
    <property type="match status" value="1"/>
</dbReference>
<protein>
    <submittedName>
        <fullName evidence="5">L-glyceraldehyde 3-phosphate reductase</fullName>
        <ecNumber evidence="5">1.1.1.-</ecNumber>
    </submittedName>
</protein>
<name>A0A4Y7RGA3_9FIRM</name>
<keyword evidence="2" id="KW-0408">Iron</keyword>
<sequence length="335" mass="36858">MRYRVLGRTGLQVSVIGFGGIPIQRVSAAEAGLIVHKALDLGINFFDTARGYTDSEAKLGSVLRQRRNEAIIATKSMARTAGDMASDIRTSLKAMGVEYIDLYQMHNIKHKAALEKVLSPGGALDALQQAKEAGLIGHIGVTGHIKEFLLEILRIPEIETVQFPFNPVESNGVRELLDLSGQTETGVIIMKPLAGGAFSNAGLALRFVLEHPVSTVIPGMDSLKQLEENVKAGLDPLPLSAQERRALDEESGRLGTVFCRRCEYCRPCRQGIDIPSVFLLDGYYRRYNLQEWARERYHGLKATADQCVGCSECEERCPYNLPIREMLAEASGRLA</sequence>
<dbReference type="Proteomes" id="UP000298324">
    <property type="component" value="Unassembled WGS sequence"/>
</dbReference>
<dbReference type="PRINTS" id="PR00069">
    <property type="entry name" value="ALDKETRDTASE"/>
</dbReference>
<dbReference type="InterPro" id="IPR036812">
    <property type="entry name" value="NAD(P)_OxRdtase_dom_sf"/>
</dbReference>
<dbReference type="Gene3D" id="3.20.20.100">
    <property type="entry name" value="NADP-dependent oxidoreductase domain"/>
    <property type="match status" value="1"/>
</dbReference>
<dbReference type="GO" id="GO:0051536">
    <property type="term" value="F:iron-sulfur cluster binding"/>
    <property type="evidence" value="ECO:0007669"/>
    <property type="project" value="UniProtKB-KW"/>
</dbReference>
<comment type="caution">
    <text evidence="5">The sequence shown here is derived from an EMBL/GenBank/DDBJ whole genome shotgun (WGS) entry which is preliminary data.</text>
</comment>
<keyword evidence="3" id="KW-0411">Iron-sulfur</keyword>
<dbReference type="InterPro" id="IPR020471">
    <property type="entry name" value="AKR"/>
</dbReference>
<dbReference type="EC" id="1.1.1.-" evidence="5"/>
<dbReference type="SUPFAM" id="SSF46548">
    <property type="entry name" value="alpha-helical ferredoxin"/>
    <property type="match status" value="1"/>
</dbReference>